<evidence type="ECO:0000313" key="9">
    <source>
        <dbReference type="EMBL" id="QVL30901.1"/>
    </source>
</evidence>
<evidence type="ECO:0000256" key="7">
    <source>
        <dbReference type="ARBA" id="ARBA00033311"/>
    </source>
</evidence>
<dbReference type="Gene3D" id="2.60.120.10">
    <property type="entry name" value="Jelly Rolls"/>
    <property type="match status" value="1"/>
</dbReference>
<dbReference type="PANTHER" id="PTHR21047">
    <property type="entry name" value="DTDP-6-DEOXY-D-GLUCOSE-3,5 EPIMERASE"/>
    <property type="match status" value="1"/>
</dbReference>
<dbReference type="InterPro" id="IPR014710">
    <property type="entry name" value="RmlC-like_jellyroll"/>
</dbReference>
<gene>
    <name evidence="9" type="ORF">KIH39_18880</name>
</gene>
<sequence>MQFTDGEIKDIVWKKLTHFKDHRGWLCELFRHDDIPTEFHPVMAYISMTEPGISRGPHEHIDQADYFCFYGPSNFKVYLWDARKDSPTYGKRDVRVVGADNPFALIVPKGVVHAYKNVGNVQGLVFNAANRLYKGWGRKEAVDEIRHEEAAGSPYQLD</sequence>
<comment type="catalytic activity">
    <reaction evidence="1">
        <text>dTDP-4-dehydro-6-deoxy-alpha-D-glucose = dTDP-4-dehydro-beta-L-rhamnose</text>
        <dbReference type="Rhea" id="RHEA:16969"/>
        <dbReference type="ChEBI" id="CHEBI:57649"/>
        <dbReference type="ChEBI" id="CHEBI:62830"/>
        <dbReference type="EC" id="5.1.3.13"/>
    </reaction>
</comment>
<evidence type="ECO:0000256" key="4">
    <source>
        <dbReference type="ARBA" id="ARBA00019595"/>
    </source>
</evidence>
<dbReference type="InterPro" id="IPR000888">
    <property type="entry name" value="RmlC-like"/>
</dbReference>
<dbReference type="EMBL" id="CP074694">
    <property type="protein sequence ID" value="QVL30901.1"/>
    <property type="molecule type" value="Genomic_DNA"/>
</dbReference>
<comment type="function">
    <text evidence="2">Catalyzes the epimerization of the C3' and C5'positions of dTDP-6-deoxy-D-xylo-4-hexulose, forming dTDP-6-deoxy-L-lyxo-4-hexulose.</text>
</comment>
<reference evidence="9" key="1">
    <citation type="submission" date="2021-05" db="EMBL/GenBank/DDBJ databases">
        <title>Complete genome sequence of the cellulolytic planctomycete Telmatocola sphagniphila SP2T and characterization of the first cellulase from planctomycetes.</title>
        <authorList>
            <person name="Rakitin A.L."/>
            <person name="Beletsky A.V."/>
            <person name="Naumoff D.G."/>
            <person name="Kulichevskaya I.S."/>
            <person name="Mardanov A.V."/>
            <person name="Ravin N.V."/>
            <person name="Dedysh S.N."/>
        </authorList>
    </citation>
    <scope>NUCLEOTIDE SEQUENCE</scope>
    <source>
        <strain evidence="9">SP2T</strain>
    </source>
</reference>
<dbReference type="EC" id="5.1.3.13" evidence="3"/>
<dbReference type="SUPFAM" id="SSF51182">
    <property type="entry name" value="RmlC-like cupins"/>
    <property type="match status" value="1"/>
</dbReference>
<evidence type="ECO:0000313" key="10">
    <source>
        <dbReference type="Proteomes" id="UP000676194"/>
    </source>
</evidence>
<evidence type="ECO:0000256" key="3">
    <source>
        <dbReference type="ARBA" id="ARBA00012098"/>
    </source>
</evidence>
<evidence type="ECO:0000256" key="2">
    <source>
        <dbReference type="ARBA" id="ARBA00001997"/>
    </source>
</evidence>
<dbReference type="InterPro" id="IPR011051">
    <property type="entry name" value="RmlC_Cupin_sf"/>
</dbReference>
<proteinExistence type="predicted"/>
<organism evidence="9 10">
    <name type="scientific">Telmatocola sphagniphila</name>
    <dbReference type="NCBI Taxonomy" id="1123043"/>
    <lineage>
        <taxon>Bacteria</taxon>
        <taxon>Pseudomonadati</taxon>
        <taxon>Planctomycetota</taxon>
        <taxon>Planctomycetia</taxon>
        <taxon>Gemmatales</taxon>
        <taxon>Gemmataceae</taxon>
    </lineage>
</organism>
<dbReference type="Proteomes" id="UP000676194">
    <property type="component" value="Chromosome"/>
</dbReference>
<accession>A0A8E6B372</accession>
<dbReference type="Pfam" id="PF00908">
    <property type="entry name" value="dTDP_sugar_isom"/>
    <property type="match status" value="1"/>
</dbReference>
<feature type="site" description="Participates in a stacking interaction with the thymidine ring of dTDP-4-oxo-6-deoxyglucose" evidence="8">
    <location>
        <position position="133"/>
    </location>
</feature>
<evidence type="ECO:0000256" key="8">
    <source>
        <dbReference type="PIRSR" id="PIRSR600888-3"/>
    </source>
</evidence>
<dbReference type="AlphaFoldDB" id="A0A8E6B372"/>
<dbReference type="GO" id="GO:0008830">
    <property type="term" value="F:dTDP-4-dehydrorhamnose 3,5-epimerase activity"/>
    <property type="evidence" value="ECO:0007669"/>
    <property type="project" value="UniProtKB-EC"/>
</dbReference>
<evidence type="ECO:0000256" key="6">
    <source>
        <dbReference type="ARBA" id="ARBA00031424"/>
    </source>
</evidence>
<name>A0A8E6B372_9BACT</name>
<dbReference type="GO" id="GO:0019305">
    <property type="term" value="P:dTDP-rhamnose biosynthetic process"/>
    <property type="evidence" value="ECO:0007669"/>
    <property type="project" value="TreeGrafter"/>
</dbReference>
<protein>
    <recommendedName>
        <fullName evidence="4">dTDP-4-dehydrorhamnose 3,5-epimerase</fullName>
        <ecNumber evidence="3">5.1.3.13</ecNumber>
    </recommendedName>
    <alternativeName>
        <fullName evidence="6">Thymidine diphospho-4-keto-rhamnose 3,5-epimerase</fullName>
    </alternativeName>
    <alternativeName>
        <fullName evidence="5">dTDP-4-keto-6-deoxyglucose 3,5-epimerase</fullName>
    </alternativeName>
    <alternativeName>
        <fullName evidence="7">dTDP-6-deoxy-D-xylo-4-hexulose 3,5-epimerase</fullName>
    </alternativeName>
</protein>
<keyword evidence="10" id="KW-1185">Reference proteome</keyword>
<dbReference type="GO" id="GO:0000271">
    <property type="term" value="P:polysaccharide biosynthetic process"/>
    <property type="evidence" value="ECO:0007669"/>
    <property type="project" value="TreeGrafter"/>
</dbReference>
<evidence type="ECO:0000256" key="5">
    <source>
        <dbReference type="ARBA" id="ARBA00029758"/>
    </source>
</evidence>
<dbReference type="PANTHER" id="PTHR21047:SF2">
    <property type="entry name" value="THYMIDINE DIPHOSPHO-4-KETO-RHAMNOSE 3,5-EPIMERASE"/>
    <property type="match status" value="1"/>
</dbReference>
<dbReference type="RefSeq" id="WP_213494783.1">
    <property type="nucleotide sequence ID" value="NZ_CP074694.1"/>
</dbReference>
<evidence type="ECO:0000256" key="1">
    <source>
        <dbReference type="ARBA" id="ARBA00001298"/>
    </source>
</evidence>
<dbReference type="GO" id="GO:0005829">
    <property type="term" value="C:cytosol"/>
    <property type="evidence" value="ECO:0007669"/>
    <property type="project" value="TreeGrafter"/>
</dbReference>
<dbReference type="KEGG" id="tsph:KIH39_18880"/>